<keyword evidence="8 12" id="KW-0653">Protein transport</keyword>
<dbReference type="PRINTS" id="PR00950">
    <property type="entry name" value="TYPE3IMSPROT"/>
</dbReference>
<evidence type="ECO:0000256" key="10">
    <source>
        <dbReference type="ARBA" id="ARBA00023136"/>
    </source>
</evidence>
<evidence type="ECO:0000313" key="13">
    <source>
        <dbReference type="EMBL" id="PTQ57710.1"/>
    </source>
</evidence>
<dbReference type="Gene3D" id="3.40.1690.10">
    <property type="entry name" value="secretion proteins EscU"/>
    <property type="match status" value="1"/>
</dbReference>
<comment type="similarity">
    <text evidence="2 12">Belongs to the type III secretion exporter family.</text>
</comment>
<feature type="transmembrane region" description="Helical" evidence="12">
    <location>
        <begin position="89"/>
        <end position="114"/>
    </location>
</feature>
<keyword evidence="7 12" id="KW-1005">Bacterial flagellum biogenesis</keyword>
<keyword evidence="13" id="KW-0966">Cell projection</keyword>
<keyword evidence="9 12" id="KW-1133">Transmembrane helix</keyword>
<dbReference type="InterPro" id="IPR006136">
    <property type="entry name" value="FlhB"/>
</dbReference>
<comment type="function">
    <text evidence="12">Required for formation of the rod structure in the basal body of the flagellar apparatus. Together with FliI and FliH, may constitute the export apparatus of flagellin.</text>
</comment>
<dbReference type="NCBIfam" id="TIGR00328">
    <property type="entry name" value="flhB"/>
    <property type="match status" value="1"/>
</dbReference>
<dbReference type="SUPFAM" id="SSF160544">
    <property type="entry name" value="EscU C-terminal domain-like"/>
    <property type="match status" value="1"/>
</dbReference>
<evidence type="ECO:0000313" key="14">
    <source>
        <dbReference type="Proteomes" id="UP000244338"/>
    </source>
</evidence>
<sequence>MEGQRYHLNLQFFAGEKTEPATPHKKQEARKKGQVSKSSEISQSILLLTGALFLYVVGPGLFDAFLRVFSDTYVLIPGMTVDLDHLPTIFAAAFHPFSFYLALFLVIFWVVAALSQVLQVGVLFSTEPLKPKFERINPVQGLKRIFSWRALVELVKSLLKLILIGLALFLLLKGEWPRLSALFGLPLGGVTTYMGSLVVRLVLVIGLLSVIIALIDTLYQRFDYARQLRMSKQEVKDEWKKTEGDPLIKSQQRKRRRELAHARMMHHLPEADVVITNPTHVAVALKYDMHFDEAPRVVAKGEGYIALKIRELSKQYNIPLVENPPLARSLFQMVPLGEPIPPSLFRAVAEVLAFVYRKKRPVA</sequence>
<keyword evidence="4 12" id="KW-0813">Transport</keyword>
<dbReference type="GO" id="GO:0005886">
    <property type="term" value="C:plasma membrane"/>
    <property type="evidence" value="ECO:0007669"/>
    <property type="project" value="UniProtKB-SubCell"/>
</dbReference>
<evidence type="ECO:0000256" key="3">
    <source>
        <dbReference type="ARBA" id="ARBA00021622"/>
    </source>
</evidence>
<evidence type="ECO:0000256" key="2">
    <source>
        <dbReference type="ARBA" id="ARBA00010690"/>
    </source>
</evidence>
<keyword evidence="10 12" id="KW-0472">Membrane</keyword>
<protein>
    <recommendedName>
        <fullName evidence="3 12">Flagellar biosynthetic protein FlhB</fullName>
    </recommendedName>
</protein>
<dbReference type="EMBL" id="PEBX01000003">
    <property type="protein sequence ID" value="PTQ57710.1"/>
    <property type="molecule type" value="Genomic_DNA"/>
</dbReference>
<keyword evidence="13" id="KW-0969">Cilium</keyword>
<dbReference type="Pfam" id="PF01312">
    <property type="entry name" value="Bac_export_2"/>
    <property type="match status" value="1"/>
</dbReference>
<keyword evidence="13" id="KW-0282">Flagellum</keyword>
<dbReference type="InterPro" id="IPR006135">
    <property type="entry name" value="T3SS_substrate_exporter"/>
</dbReference>
<feature type="transmembrane region" description="Helical" evidence="12">
    <location>
        <begin position="192"/>
        <end position="219"/>
    </location>
</feature>
<dbReference type="Proteomes" id="UP000244338">
    <property type="component" value="Unassembled WGS sequence"/>
</dbReference>
<dbReference type="AlphaFoldDB" id="A0A2R6Y4U7"/>
<dbReference type="Gene3D" id="6.10.250.2080">
    <property type="match status" value="1"/>
</dbReference>
<evidence type="ECO:0000256" key="7">
    <source>
        <dbReference type="ARBA" id="ARBA00022795"/>
    </source>
</evidence>
<reference evidence="14" key="1">
    <citation type="journal article" date="2018" name="Sci. Rep.">
        <title>Lignite coal burning seam in the remote Altai Mountains harbors a hydrogen-driven thermophilic microbial community.</title>
        <authorList>
            <person name="Kadnikov V.V."/>
            <person name="Mardanov A.V."/>
            <person name="Ivasenko D.A."/>
            <person name="Antsiferov D.V."/>
            <person name="Beletsky A.V."/>
            <person name="Karnachuk O.V."/>
            <person name="Ravin N.V."/>
        </authorList>
    </citation>
    <scope>NUCLEOTIDE SEQUENCE [LARGE SCALE GENOMIC DNA]</scope>
</reference>
<organism evidence="13 14">
    <name type="scientific">Candidatus Carbonibacillus altaicus</name>
    <dbReference type="NCBI Taxonomy" id="2163959"/>
    <lineage>
        <taxon>Bacteria</taxon>
        <taxon>Bacillati</taxon>
        <taxon>Bacillota</taxon>
        <taxon>Bacilli</taxon>
        <taxon>Bacillales</taxon>
        <taxon>Candidatus Carbonibacillus</taxon>
    </lineage>
</organism>
<dbReference type="GO" id="GO:0009306">
    <property type="term" value="P:protein secretion"/>
    <property type="evidence" value="ECO:0007669"/>
    <property type="project" value="InterPro"/>
</dbReference>
<keyword evidence="11 12" id="KW-1006">Bacterial flagellum protein export</keyword>
<evidence type="ECO:0000256" key="9">
    <source>
        <dbReference type="ARBA" id="ARBA00022989"/>
    </source>
</evidence>
<name>A0A2R6Y4U7_9BACL</name>
<dbReference type="PANTHER" id="PTHR30531">
    <property type="entry name" value="FLAGELLAR BIOSYNTHETIC PROTEIN FLHB"/>
    <property type="match status" value="1"/>
</dbReference>
<proteinExistence type="inferred from homology"/>
<evidence type="ECO:0000256" key="8">
    <source>
        <dbReference type="ARBA" id="ARBA00022927"/>
    </source>
</evidence>
<feature type="transmembrane region" description="Helical" evidence="12">
    <location>
        <begin position="150"/>
        <end position="172"/>
    </location>
</feature>
<keyword evidence="6 12" id="KW-0812">Transmembrane</keyword>
<gene>
    <name evidence="12" type="primary">flhB</name>
    <name evidence="13" type="ORF">BSOLF_0905</name>
</gene>
<evidence type="ECO:0000256" key="5">
    <source>
        <dbReference type="ARBA" id="ARBA00022475"/>
    </source>
</evidence>
<dbReference type="GO" id="GO:0044780">
    <property type="term" value="P:bacterial-type flagellum assembly"/>
    <property type="evidence" value="ECO:0007669"/>
    <property type="project" value="InterPro"/>
</dbReference>
<evidence type="ECO:0000256" key="11">
    <source>
        <dbReference type="ARBA" id="ARBA00023225"/>
    </source>
</evidence>
<evidence type="ECO:0000256" key="12">
    <source>
        <dbReference type="RuleBase" id="RU364091"/>
    </source>
</evidence>
<dbReference type="PANTHER" id="PTHR30531:SF12">
    <property type="entry name" value="FLAGELLAR BIOSYNTHETIC PROTEIN FLHB"/>
    <property type="match status" value="1"/>
</dbReference>
<keyword evidence="5 12" id="KW-1003">Cell membrane</keyword>
<accession>A0A2R6Y4U7</accession>
<evidence type="ECO:0000256" key="1">
    <source>
        <dbReference type="ARBA" id="ARBA00004651"/>
    </source>
</evidence>
<evidence type="ECO:0000256" key="4">
    <source>
        <dbReference type="ARBA" id="ARBA00022448"/>
    </source>
</evidence>
<comment type="caution">
    <text evidence="13">The sequence shown here is derived from an EMBL/GenBank/DDBJ whole genome shotgun (WGS) entry which is preliminary data.</text>
</comment>
<evidence type="ECO:0000256" key="6">
    <source>
        <dbReference type="ARBA" id="ARBA00022692"/>
    </source>
</evidence>
<comment type="subcellular location">
    <subcellularLocation>
        <location evidence="1">Cell membrane</location>
        <topology evidence="1">Multi-pass membrane protein</topology>
    </subcellularLocation>
</comment>
<dbReference type="InterPro" id="IPR029025">
    <property type="entry name" value="T3SS_substrate_exporter_C"/>
</dbReference>
<feature type="transmembrane region" description="Helical" evidence="12">
    <location>
        <begin position="45"/>
        <end position="69"/>
    </location>
</feature>